<dbReference type="NCBIfam" id="NF006520">
    <property type="entry name" value="PRK08965.1-4"/>
    <property type="match status" value="1"/>
</dbReference>
<evidence type="ECO:0000256" key="1">
    <source>
        <dbReference type="ARBA" id="ARBA00004651"/>
    </source>
</evidence>
<dbReference type="NCBIfam" id="NF006518">
    <property type="entry name" value="PRK08965.1-2"/>
    <property type="match status" value="1"/>
</dbReference>
<dbReference type="PIRSF" id="PIRSF019239">
    <property type="entry name" value="MrpE"/>
    <property type="match status" value="1"/>
</dbReference>
<gene>
    <name evidence="7" type="ORF">SAMN02982919_00851</name>
</gene>
<evidence type="ECO:0000256" key="4">
    <source>
        <dbReference type="ARBA" id="ARBA00022692"/>
    </source>
</evidence>
<protein>
    <submittedName>
        <fullName evidence="7">Multicomponent K+:H+ antiporter subunit E</fullName>
    </submittedName>
</protein>
<keyword evidence="6" id="KW-0472">Membrane</keyword>
<dbReference type="EMBL" id="FOGD01000002">
    <property type="protein sequence ID" value="SEQ63285.1"/>
    <property type="molecule type" value="Genomic_DNA"/>
</dbReference>
<dbReference type="Pfam" id="PF01899">
    <property type="entry name" value="MNHE"/>
    <property type="match status" value="1"/>
</dbReference>
<evidence type="ECO:0000256" key="5">
    <source>
        <dbReference type="ARBA" id="ARBA00022989"/>
    </source>
</evidence>
<evidence type="ECO:0000256" key="3">
    <source>
        <dbReference type="ARBA" id="ARBA00022475"/>
    </source>
</evidence>
<keyword evidence="8" id="KW-1185">Reference proteome</keyword>
<reference evidence="7 8" key="1">
    <citation type="submission" date="2016-10" db="EMBL/GenBank/DDBJ databases">
        <authorList>
            <person name="de Groot N.N."/>
        </authorList>
    </citation>
    <scope>NUCLEOTIDE SEQUENCE [LARGE SCALE GENOMIC DNA]</scope>
    <source>
        <strain evidence="7 8">ATCC 35958</strain>
    </source>
</reference>
<dbReference type="PANTHER" id="PTHR34584:SF1">
    <property type="entry name" value="NA(+)_H(+) ANTIPORTER SUBUNIT E1"/>
    <property type="match status" value="1"/>
</dbReference>
<dbReference type="RefSeq" id="WP_091453387.1">
    <property type="nucleotide sequence ID" value="NZ_FOGD01000002.1"/>
</dbReference>
<comment type="subcellular location">
    <subcellularLocation>
        <location evidence="1">Cell membrane</location>
        <topology evidence="1">Multi-pass membrane protein</topology>
    </subcellularLocation>
</comment>
<keyword evidence="5" id="KW-1133">Transmembrane helix</keyword>
<dbReference type="OrthoDB" id="9807187at2"/>
<evidence type="ECO:0000256" key="2">
    <source>
        <dbReference type="ARBA" id="ARBA00006228"/>
    </source>
</evidence>
<evidence type="ECO:0000256" key="6">
    <source>
        <dbReference type="ARBA" id="ARBA00023136"/>
    </source>
</evidence>
<dbReference type="AlphaFoldDB" id="A0A1H9HLT3"/>
<accession>A0A1H9HLT3</accession>
<comment type="similarity">
    <text evidence="2">Belongs to the CPA3 antiporters (TC 2.A.63) subunit E family.</text>
</comment>
<dbReference type="GO" id="GO:0008324">
    <property type="term" value="F:monoatomic cation transmembrane transporter activity"/>
    <property type="evidence" value="ECO:0007669"/>
    <property type="project" value="InterPro"/>
</dbReference>
<evidence type="ECO:0000313" key="8">
    <source>
        <dbReference type="Proteomes" id="UP000199766"/>
    </source>
</evidence>
<organism evidence="7 8">
    <name type="scientific">Giesbergeria anulus</name>
    <dbReference type="NCBI Taxonomy" id="180197"/>
    <lineage>
        <taxon>Bacteria</taxon>
        <taxon>Pseudomonadati</taxon>
        <taxon>Pseudomonadota</taxon>
        <taxon>Betaproteobacteria</taxon>
        <taxon>Burkholderiales</taxon>
        <taxon>Comamonadaceae</taxon>
        <taxon>Giesbergeria</taxon>
    </lineage>
</organism>
<proteinExistence type="inferred from homology"/>
<dbReference type="InterPro" id="IPR002758">
    <property type="entry name" value="Cation_antiport_E"/>
</dbReference>
<keyword evidence="3" id="KW-1003">Cell membrane</keyword>
<name>A0A1H9HLT3_9BURK</name>
<dbReference type="Proteomes" id="UP000199766">
    <property type="component" value="Unassembled WGS sequence"/>
</dbReference>
<dbReference type="PANTHER" id="PTHR34584">
    <property type="entry name" value="NA(+)/H(+) ANTIPORTER SUBUNIT E1"/>
    <property type="match status" value="1"/>
</dbReference>
<sequence>MMKRLLPTPLLSLALLLLWLLLNRSLSAGHWLMAVLLALLIPLLTQGLRPLSVRVRRPGTIVRLLLAVLLDSIRSNIALMRFLLLPSRRRYPAGFVHVPLEVRDPHALAVLAMIVCITPGTAWAELALDRSVLLLHVLELDDADAIVAHIKQQYERRLMEIFEP</sequence>
<keyword evidence="4" id="KW-0812">Transmembrane</keyword>
<evidence type="ECO:0000313" key="7">
    <source>
        <dbReference type="EMBL" id="SEQ63285.1"/>
    </source>
</evidence>
<dbReference type="STRING" id="180197.SAMN02982919_00851"/>
<dbReference type="GO" id="GO:0005886">
    <property type="term" value="C:plasma membrane"/>
    <property type="evidence" value="ECO:0007669"/>
    <property type="project" value="UniProtKB-SubCell"/>
</dbReference>